<sequence length="69" mass="7271">MSMRLTSLCLLLLALSACGPGGLQPGARYSGVPDTIIGDAQRNRAMGTISSEGTMWSKQQGYLTTPSPR</sequence>
<reference evidence="3" key="1">
    <citation type="submission" date="2018-06" db="EMBL/GenBank/DDBJ databases">
        <authorList>
            <person name="Khan S.A."/>
        </authorList>
    </citation>
    <scope>NUCLEOTIDE SEQUENCE [LARGE SCALE GENOMIC DNA]</scope>
    <source>
        <strain evidence="3">DB-1506</strain>
    </source>
</reference>
<dbReference type="EMBL" id="QLIX01000009">
    <property type="protein sequence ID" value="RAI58444.1"/>
    <property type="molecule type" value="Genomic_DNA"/>
</dbReference>
<keyword evidence="3" id="KW-1185">Reference proteome</keyword>
<dbReference type="RefSeq" id="WP_111470425.1">
    <property type="nucleotide sequence ID" value="NZ_QLIX01000009.1"/>
</dbReference>
<name>A0A327M820_9PROT</name>
<evidence type="ECO:0000256" key="1">
    <source>
        <dbReference type="SAM" id="SignalP"/>
    </source>
</evidence>
<keyword evidence="1" id="KW-0732">Signal</keyword>
<dbReference type="AlphaFoldDB" id="A0A327M820"/>
<feature type="signal peptide" evidence="1">
    <location>
        <begin position="1"/>
        <end position="19"/>
    </location>
</feature>
<proteinExistence type="predicted"/>
<evidence type="ECO:0000313" key="3">
    <source>
        <dbReference type="Proteomes" id="UP000249065"/>
    </source>
</evidence>
<dbReference type="Proteomes" id="UP000249065">
    <property type="component" value="Unassembled WGS sequence"/>
</dbReference>
<evidence type="ECO:0008006" key="4">
    <source>
        <dbReference type="Google" id="ProtNLM"/>
    </source>
</evidence>
<comment type="caution">
    <text evidence="2">The sequence shown here is derived from an EMBL/GenBank/DDBJ whole genome shotgun (WGS) entry which is preliminary data.</text>
</comment>
<organism evidence="2 3">
    <name type="scientific">Roseicella frigidaeris</name>
    <dbReference type="NCBI Taxonomy" id="2230885"/>
    <lineage>
        <taxon>Bacteria</taxon>
        <taxon>Pseudomonadati</taxon>
        <taxon>Pseudomonadota</taxon>
        <taxon>Alphaproteobacteria</taxon>
        <taxon>Acetobacterales</taxon>
        <taxon>Roseomonadaceae</taxon>
        <taxon>Roseicella</taxon>
    </lineage>
</organism>
<protein>
    <recommendedName>
        <fullName evidence="4">Lipoprotein</fullName>
    </recommendedName>
</protein>
<dbReference type="OrthoDB" id="7284763at2"/>
<evidence type="ECO:0000313" key="2">
    <source>
        <dbReference type="EMBL" id="RAI58444.1"/>
    </source>
</evidence>
<dbReference type="PROSITE" id="PS51257">
    <property type="entry name" value="PROKAR_LIPOPROTEIN"/>
    <property type="match status" value="1"/>
</dbReference>
<gene>
    <name evidence="2" type="ORF">DOO78_13930</name>
</gene>
<feature type="chain" id="PRO_5016287556" description="Lipoprotein" evidence="1">
    <location>
        <begin position="20"/>
        <end position="69"/>
    </location>
</feature>
<accession>A0A327M820</accession>